<proteinExistence type="predicted"/>
<comment type="caution">
    <text evidence="3">The sequence shown here is derived from an EMBL/GenBank/DDBJ whole genome shotgun (WGS) entry which is preliminary data.</text>
</comment>
<sequence length="326" mass="35852">MLRRDAQPVRQAPVRQAPVRQAPVERPAVRRSPVHQWQVHKLRGEEVLLSTWTEPCPGRFVITARWPKGHAFYRPSQGAYDPLLLAETVRQAVPLLSHAVHGVPREHRQAWEYVSFAVEPLASLVTTGEDEVRLVASCSNVVRRGTRFAGMTMDIDVHLGKRLMGIAHTRFNNQPEAIYRRLRGSYADIHTALEHCLPAGPPVEPHRVGRCSPADVVLSPALGGERPGRWLLRVDPAHPVLFDHPVDHVPGMLLLEAARQAAHAVDGTAGAAVIGMRTDFVRYVELDAPAVVVAGSPVPAGTGRRRVPVSVEQHGVRVFTSEVTLA</sequence>
<dbReference type="InterPro" id="IPR005509">
    <property type="entry name" value="AfsA_hotdog_dom"/>
</dbReference>
<accession>A0ABY2PK85</accession>
<evidence type="ECO:0000313" key="3">
    <source>
        <dbReference type="EMBL" id="TGZ11497.1"/>
    </source>
</evidence>
<organism evidence="3 4">
    <name type="scientific">Streptomyces rhizosphaericola</name>
    <dbReference type="NCBI Taxonomy" id="2564098"/>
    <lineage>
        <taxon>Bacteria</taxon>
        <taxon>Bacillati</taxon>
        <taxon>Actinomycetota</taxon>
        <taxon>Actinomycetes</taxon>
        <taxon>Kitasatosporales</taxon>
        <taxon>Streptomycetaceae</taxon>
        <taxon>Streptomyces</taxon>
    </lineage>
</organism>
<feature type="region of interest" description="Disordered" evidence="1">
    <location>
        <begin position="1"/>
        <end position="27"/>
    </location>
</feature>
<gene>
    <name evidence="3" type="ORF">E5Z02_04430</name>
</gene>
<dbReference type="Proteomes" id="UP000306274">
    <property type="component" value="Unassembled WGS sequence"/>
</dbReference>
<dbReference type="EMBL" id="SRZK01000024">
    <property type="protein sequence ID" value="TGZ11497.1"/>
    <property type="molecule type" value="Genomic_DNA"/>
</dbReference>
<keyword evidence="4" id="KW-1185">Reference proteome</keyword>
<reference evidence="3 4" key="1">
    <citation type="submission" date="2019-04" db="EMBL/GenBank/DDBJ databases">
        <title>Streptomyces rhizosphaericola sp. nov., an actinobacterium isolated from the wheat rhizosphere.</title>
        <authorList>
            <person name="Vargas Hoyos H.A."/>
            <person name="Santos S.N."/>
            <person name="Genuario D.B."/>
            <person name="Melo I.S."/>
            <person name="Da Silva L.J."/>
            <person name="Da Silva F.S.P."/>
            <person name="Zucchi T.D."/>
        </authorList>
    </citation>
    <scope>NUCLEOTIDE SEQUENCE [LARGE SCALE GENOMIC DNA]</scope>
    <source>
        <strain evidence="3 4">1AS2c</strain>
    </source>
</reference>
<evidence type="ECO:0000256" key="1">
    <source>
        <dbReference type="SAM" id="MobiDB-lite"/>
    </source>
</evidence>
<feature type="domain" description="A-factor biosynthesis hotdog" evidence="2">
    <location>
        <begin position="39"/>
        <end position="171"/>
    </location>
</feature>
<dbReference type="InterPro" id="IPR047757">
    <property type="entry name" value="AfsA-like"/>
</dbReference>
<evidence type="ECO:0000259" key="2">
    <source>
        <dbReference type="Pfam" id="PF03756"/>
    </source>
</evidence>
<name>A0ABY2PK85_9ACTN</name>
<protein>
    <submittedName>
        <fullName evidence="3">AfsA/ScbA</fullName>
    </submittedName>
</protein>
<evidence type="ECO:0000313" key="4">
    <source>
        <dbReference type="Proteomes" id="UP000306274"/>
    </source>
</evidence>
<dbReference type="NCBIfam" id="NF041195">
    <property type="entry name" value="ScbA_BarX_GamBu"/>
    <property type="match status" value="1"/>
</dbReference>
<feature type="domain" description="A-factor biosynthesis hotdog" evidence="2">
    <location>
        <begin position="208"/>
        <end position="324"/>
    </location>
</feature>
<dbReference type="Pfam" id="PF03756">
    <property type="entry name" value="AfsA"/>
    <property type="match status" value="2"/>
</dbReference>